<dbReference type="PROSITE" id="PS50893">
    <property type="entry name" value="ABC_TRANSPORTER_2"/>
    <property type="match status" value="1"/>
</dbReference>
<evidence type="ECO:0000313" key="6">
    <source>
        <dbReference type="EMBL" id="BDC00092.1"/>
    </source>
</evidence>
<keyword evidence="2" id="KW-0813">Transport</keyword>
<dbReference type="Pfam" id="PF00005">
    <property type="entry name" value="ABC_tran"/>
    <property type="match status" value="1"/>
</dbReference>
<protein>
    <submittedName>
        <fullName evidence="6">ABC transporter ATP-binding protein</fullName>
    </submittedName>
</protein>
<dbReference type="SMART" id="SM00382">
    <property type="entry name" value="AAA"/>
    <property type="match status" value="1"/>
</dbReference>
<evidence type="ECO:0000259" key="5">
    <source>
        <dbReference type="PROSITE" id="PS50893"/>
    </source>
</evidence>
<feature type="domain" description="ABC transporter" evidence="5">
    <location>
        <begin position="3"/>
        <end position="234"/>
    </location>
</feature>
<evidence type="ECO:0000256" key="3">
    <source>
        <dbReference type="ARBA" id="ARBA00022741"/>
    </source>
</evidence>
<dbReference type="RefSeq" id="WP_229570759.1">
    <property type="nucleotide sequence ID" value="NZ_AP025226.1"/>
</dbReference>
<evidence type="ECO:0000313" key="7">
    <source>
        <dbReference type="Proteomes" id="UP001319921"/>
    </source>
</evidence>
<dbReference type="Proteomes" id="UP001319921">
    <property type="component" value="Chromosome"/>
</dbReference>
<dbReference type="CDD" id="cd03230">
    <property type="entry name" value="ABC_DR_subfamily_A"/>
    <property type="match status" value="1"/>
</dbReference>
<proteinExistence type="inferred from homology"/>
<gene>
    <name evidence="6" type="ORF">SACC_31080</name>
</gene>
<comment type="similarity">
    <text evidence="1">Belongs to the ABC transporter superfamily.</text>
</comment>
<dbReference type="GO" id="GO:0005524">
    <property type="term" value="F:ATP binding"/>
    <property type="evidence" value="ECO:0007669"/>
    <property type="project" value="UniProtKB-KW"/>
</dbReference>
<dbReference type="PROSITE" id="PS00211">
    <property type="entry name" value="ABC_TRANSPORTER_1"/>
    <property type="match status" value="1"/>
</dbReference>
<sequence length="304" mass="34600">MSIKILSLTKYFGKVRAIEDVNFTVNNSEIVGFVGVNGAGKTTTIKIAAGILKPTKGTVLIDEFDIIREKVNASERIGWVPELPVFEQDVKVKDYLKYLAGYHKQFSLNEIDRRVRDLMELTNILQYAEFKIRNLSQGNKKRFALAASLISDPPNLLFDEALNGLDPQGISFFRDISIKLKKEGKAILFSSHILSEVETIADRVVFIHKGKIIADKLMSEIRKESSKRTLKVSVRNPDEKLITILKEYGDVITYDNLTFFISSFEGDPADLNERLVKNNYKVQELVTQIKPLESYFFELIGERK</sequence>
<dbReference type="SUPFAM" id="SSF52540">
    <property type="entry name" value="P-loop containing nucleoside triphosphate hydrolases"/>
    <property type="match status" value="1"/>
</dbReference>
<dbReference type="InterPro" id="IPR003593">
    <property type="entry name" value="AAA+_ATPase"/>
</dbReference>
<keyword evidence="4 6" id="KW-0067">ATP-binding</keyword>
<dbReference type="PANTHER" id="PTHR42711">
    <property type="entry name" value="ABC TRANSPORTER ATP-BINDING PROTEIN"/>
    <property type="match status" value="1"/>
</dbReference>
<dbReference type="InterPro" id="IPR027417">
    <property type="entry name" value="P-loop_NTPase"/>
</dbReference>
<organism evidence="6 7">
    <name type="scientific">Saccharolobus caldissimus</name>
    <dbReference type="NCBI Taxonomy" id="1702097"/>
    <lineage>
        <taxon>Archaea</taxon>
        <taxon>Thermoproteota</taxon>
        <taxon>Thermoprotei</taxon>
        <taxon>Sulfolobales</taxon>
        <taxon>Sulfolobaceae</taxon>
        <taxon>Saccharolobus</taxon>
    </lineage>
</organism>
<reference evidence="6 7" key="1">
    <citation type="journal article" date="2022" name="Microbiol. Resour. Announc.">
        <title>Complete Genome Sequence of the Hyperthermophilic and Acidophilic Archaeon Saccharolobus caldissimus Strain HS-3T.</title>
        <authorList>
            <person name="Sakai H.D."/>
            <person name="Kurosawa N."/>
        </authorList>
    </citation>
    <scope>NUCLEOTIDE SEQUENCE [LARGE SCALE GENOMIC DNA]</scope>
    <source>
        <strain evidence="6 7">JCM32116</strain>
    </source>
</reference>
<evidence type="ECO:0000256" key="2">
    <source>
        <dbReference type="ARBA" id="ARBA00022448"/>
    </source>
</evidence>
<dbReference type="InterPro" id="IPR017871">
    <property type="entry name" value="ABC_transporter-like_CS"/>
</dbReference>
<dbReference type="InterPro" id="IPR003439">
    <property type="entry name" value="ABC_transporter-like_ATP-bd"/>
</dbReference>
<dbReference type="GO" id="GO:0016887">
    <property type="term" value="F:ATP hydrolysis activity"/>
    <property type="evidence" value="ECO:0007669"/>
    <property type="project" value="InterPro"/>
</dbReference>
<dbReference type="AlphaFoldDB" id="A0AAQ4CWB0"/>
<keyword evidence="3" id="KW-0547">Nucleotide-binding</keyword>
<dbReference type="GeneID" id="68867832"/>
<evidence type="ECO:0000256" key="4">
    <source>
        <dbReference type="ARBA" id="ARBA00022840"/>
    </source>
</evidence>
<keyword evidence="7" id="KW-1185">Reference proteome</keyword>
<accession>A0AAQ4CWB0</accession>
<dbReference type="KEGG" id="scas:SACC_31080"/>
<name>A0AAQ4CWB0_9CREN</name>
<dbReference type="InterPro" id="IPR050763">
    <property type="entry name" value="ABC_transporter_ATP-binding"/>
</dbReference>
<dbReference type="PANTHER" id="PTHR42711:SF5">
    <property type="entry name" value="ABC TRANSPORTER ATP-BINDING PROTEIN NATA"/>
    <property type="match status" value="1"/>
</dbReference>
<evidence type="ECO:0000256" key="1">
    <source>
        <dbReference type="ARBA" id="ARBA00005417"/>
    </source>
</evidence>
<dbReference type="EMBL" id="AP025226">
    <property type="protein sequence ID" value="BDC00092.1"/>
    <property type="molecule type" value="Genomic_DNA"/>
</dbReference>
<dbReference type="Gene3D" id="3.40.50.300">
    <property type="entry name" value="P-loop containing nucleotide triphosphate hydrolases"/>
    <property type="match status" value="1"/>
</dbReference>